<evidence type="ECO:0000256" key="14">
    <source>
        <dbReference type="SAM" id="MobiDB-lite"/>
    </source>
</evidence>
<comment type="subcellular location">
    <subcellularLocation>
        <location evidence="1">Cell membrane</location>
        <topology evidence="1">Multi-pass membrane protein</topology>
    </subcellularLocation>
</comment>
<evidence type="ECO:0000256" key="5">
    <source>
        <dbReference type="ARBA" id="ARBA00022475"/>
    </source>
</evidence>
<dbReference type="PANTHER" id="PTHR30531:SF12">
    <property type="entry name" value="FLAGELLAR BIOSYNTHETIC PROTEIN FLHB"/>
    <property type="match status" value="1"/>
</dbReference>
<dbReference type="STRING" id="1475481.GCA_000953855_02037"/>
<evidence type="ECO:0000256" key="11">
    <source>
        <dbReference type="ARBA" id="ARBA00023225"/>
    </source>
</evidence>
<accession>A0A0K8QP76</accession>
<dbReference type="InterPro" id="IPR006135">
    <property type="entry name" value="T3SS_substrate_exporter"/>
</dbReference>
<dbReference type="Pfam" id="PF01312">
    <property type="entry name" value="Bac_export_2"/>
    <property type="match status" value="1"/>
</dbReference>
<organism evidence="16">
    <name type="scientific">Mizugakiibacter sediminis</name>
    <dbReference type="NCBI Taxonomy" id="1475481"/>
    <lineage>
        <taxon>Bacteria</taxon>
        <taxon>Pseudomonadati</taxon>
        <taxon>Pseudomonadota</taxon>
        <taxon>Gammaproteobacteria</taxon>
        <taxon>Lysobacterales</taxon>
        <taxon>Rhodanobacteraceae</taxon>
        <taxon>Mizugakiibacter</taxon>
    </lineage>
</organism>
<feature type="region of interest" description="Disordered" evidence="14">
    <location>
        <begin position="357"/>
        <end position="379"/>
    </location>
</feature>
<feature type="transmembrane region" description="Helical" evidence="13">
    <location>
        <begin position="150"/>
        <end position="170"/>
    </location>
</feature>
<keyword evidence="17" id="KW-1185">Reference proteome</keyword>
<proteinExistence type="inferred from homology"/>
<dbReference type="FunFam" id="3.40.1690.10:FF:000001">
    <property type="entry name" value="Flagellar biosynthetic protein FlhB"/>
    <property type="match status" value="1"/>
</dbReference>
<reference evidence="16" key="2">
    <citation type="submission" date="2015-08" db="EMBL/GenBank/DDBJ databases">
        <title>Complete DNA Sequence of Pseudomonas syringae pv. actinidiae, the Causal Agent of Kiwifruit Canker Disease.</title>
        <authorList>
            <person name="Rikkerink E.H.A."/>
            <person name="Fineran P.C."/>
        </authorList>
    </citation>
    <scope>NUCLEOTIDE SEQUENCE</scope>
    <source>
        <strain evidence="16">SkMP5</strain>
    </source>
</reference>
<dbReference type="GO" id="GO:0044780">
    <property type="term" value="P:bacterial-type flagellum assembly"/>
    <property type="evidence" value="ECO:0007669"/>
    <property type="project" value="InterPro"/>
</dbReference>
<dbReference type="Gene3D" id="6.10.250.2080">
    <property type="match status" value="1"/>
</dbReference>
<dbReference type="InterPro" id="IPR006136">
    <property type="entry name" value="FlhB"/>
</dbReference>
<evidence type="ECO:0000256" key="1">
    <source>
        <dbReference type="ARBA" id="ARBA00004651"/>
    </source>
</evidence>
<feature type="region of interest" description="Disordered" evidence="14">
    <location>
        <begin position="1"/>
        <end position="28"/>
    </location>
</feature>
<dbReference type="OrthoDB" id="9807950at2"/>
<dbReference type="PRINTS" id="PR00950">
    <property type="entry name" value="TYPE3IMSPROT"/>
</dbReference>
<dbReference type="Proteomes" id="UP000253740">
    <property type="component" value="Unassembled WGS sequence"/>
</dbReference>
<evidence type="ECO:0000256" key="3">
    <source>
        <dbReference type="ARBA" id="ARBA00021622"/>
    </source>
</evidence>
<keyword evidence="5 13" id="KW-1003">Cell membrane</keyword>
<name>A0A0K8QP76_9GAMM</name>
<comment type="similarity">
    <text evidence="2 13">Belongs to the type III secretion exporter family.</text>
</comment>
<keyword evidence="16" id="KW-0969">Cilium</keyword>
<protein>
    <recommendedName>
        <fullName evidence="3 13">Flagellar biosynthetic protein FlhB</fullName>
    </recommendedName>
</protein>
<dbReference type="GO" id="GO:0005886">
    <property type="term" value="C:plasma membrane"/>
    <property type="evidence" value="ECO:0007669"/>
    <property type="project" value="UniProtKB-SubCell"/>
</dbReference>
<dbReference type="AlphaFoldDB" id="A0A0K8QP76"/>
<evidence type="ECO:0000256" key="9">
    <source>
        <dbReference type="ARBA" id="ARBA00022989"/>
    </source>
</evidence>
<dbReference type="HOGENOM" id="CLU_041013_1_2_6"/>
<sequence>MADERDGQERSEQASEKRLREAREKGDVPRSRDFTAAAVTLAALGALLATRANIGAQLLALCHGGFAIPREALADPRALTAALGAAALAALKLVAPVLGTATAAALLAPLALGGWTFSGEALGFKFERLDPVAGFGRIFALRGVVELVKALAKFAVAAGVTALLLWQLAPQLLATGTGPVRAGALRALSLVGWASLALAGSLLLIAAVDVPWQLYDYARRMRMSREELKQEYKETEGSPEVKGRIRNVQQQLARRRMMQEVPRADVVVTNPTHYAVALRYDEARMRAPVVVAKGADIVAAQIRDVAARHRIPTVEAPPLARALFRSTELGAPIPAALYVAVAQVLAYVYRLKAAAAAGQPAPPPPVPEIDPALDPQNPR</sequence>
<dbReference type="RefSeq" id="WP_062537274.1">
    <property type="nucleotide sequence ID" value="NZ_DF970225.1"/>
</dbReference>
<dbReference type="NCBIfam" id="TIGR00328">
    <property type="entry name" value="flhB"/>
    <property type="match status" value="1"/>
</dbReference>
<gene>
    <name evidence="13" type="primary">flhB</name>
    <name evidence="15" type="ORF">MBSD_2020</name>
    <name evidence="16" type="ORF">MBSD_n1994</name>
</gene>
<keyword evidence="16" id="KW-0282">Flagellum</keyword>
<keyword evidence="7 13" id="KW-1005">Bacterial flagellum biogenesis</keyword>
<keyword evidence="11 13" id="KW-1006">Bacterial flagellum protein export</keyword>
<evidence type="ECO:0000313" key="17">
    <source>
        <dbReference type="Proteomes" id="UP000253740"/>
    </source>
</evidence>
<keyword evidence="6 13" id="KW-0812">Transmembrane</keyword>
<evidence type="ECO:0000256" key="2">
    <source>
        <dbReference type="ARBA" id="ARBA00010690"/>
    </source>
</evidence>
<keyword evidence="8 13" id="KW-0653">Protein transport</keyword>
<reference evidence="15" key="1">
    <citation type="submission" date="2015-03" db="EMBL/GenBank/DDBJ databases">
        <title>Draft genome sequence of Mizugakiibacter sediminis skMP5.</title>
        <authorList>
            <person name="Watanabe T."/>
            <person name="Kojima H."/>
            <person name="Fukui M."/>
        </authorList>
    </citation>
    <scope>NUCLEOTIDE SEQUENCE</scope>
    <source>
        <strain evidence="15">SkMP5</strain>
    </source>
</reference>
<keyword evidence="9 13" id="KW-1133">Transmembrane helix</keyword>
<keyword evidence="16" id="KW-0966">Cell projection</keyword>
<comment type="caution">
    <text evidence="13">Lacks conserved residue(s) required for the propagation of feature annotation.</text>
</comment>
<feature type="transmembrane region" description="Helical" evidence="13">
    <location>
        <begin position="190"/>
        <end position="215"/>
    </location>
</feature>
<comment type="function">
    <text evidence="12 13">Required for formation of the rod structure in the basal body of the flagellar apparatus. Together with FliI and FliH, may constitute the export apparatus of flagellin.</text>
</comment>
<evidence type="ECO:0000313" key="16">
    <source>
        <dbReference type="EMBL" id="GAP66683.1"/>
    </source>
</evidence>
<evidence type="ECO:0000256" key="7">
    <source>
        <dbReference type="ARBA" id="ARBA00022795"/>
    </source>
</evidence>
<evidence type="ECO:0000313" key="15">
    <source>
        <dbReference type="EMBL" id="GAN45471.1"/>
    </source>
</evidence>
<dbReference type="PANTHER" id="PTHR30531">
    <property type="entry name" value="FLAGELLAR BIOSYNTHETIC PROTEIN FLHB"/>
    <property type="match status" value="1"/>
</dbReference>
<dbReference type="InterPro" id="IPR029025">
    <property type="entry name" value="T3SS_substrate_exporter_C"/>
</dbReference>
<keyword evidence="10 13" id="KW-0472">Membrane</keyword>
<evidence type="ECO:0000256" key="12">
    <source>
        <dbReference type="ARBA" id="ARBA00025078"/>
    </source>
</evidence>
<dbReference type="EMBL" id="DF952381">
    <property type="protein sequence ID" value="GAN45471.1"/>
    <property type="molecule type" value="Genomic_DNA"/>
</dbReference>
<dbReference type="Gene3D" id="3.40.1690.10">
    <property type="entry name" value="secretion proteins EscU"/>
    <property type="match status" value="1"/>
</dbReference>
<evidence type="ECO:0000256" key="10">
    <source>
        <dbReference type="ARBA" id="ARBA00023136"/>
    </source>
</evidence>
<evidence type="ECO:0000256" key="8">
    <source>
        <dbReference type="ARBA" id="ARBA00022927"/>
    </source>
</evidence>
<dbReference type="GO" id="GO:0009306">
    <property type="term" value="P:protein secretion"/>
    <property type="evidence" value="ECO:0007669"/>
    <property type="project" value="InterPro"/>
</dbReference>
<evidence type="ECO:0000256" key="4">
    <source>
        <dbReference type="ARBA" id="ARBA00022448"/>
    </source>
</evidence>
<evidence type="ECO:0000256" key="13">
    <source>
        <dbReference type="RuleBase" id="RU364091"/>
    </source>
</evidence>
<dbReference type="SUPFAM" id="SSF160544">
    <property type="entry name" value="EscU C-terminal domain-like"/>
    <property type="match status" value="1"/>
</dbReference>
<evidence type="ECO:0000256" key="6">
    <source>
        <dbReference type="ARBA" id="ARBA00022692"/>
    </source>
</evidence>
<dbReference type="EMBL" id="DF970225">
    <property type="protein sequence ID" value="GAP66683.1"/>
    <property type="molecule type" value="Genomic_DNA"/>
</dbReference>
<keyword evidence="4 13" id="KW-0813">Transport</keyword>